<dbReference type="GO" id="GO:0010608">
    <property type="term" value="P:post-transcriptional regulation of gene expression"/>
    <property type="evidence" value="ECO:0007669"/>
    <property type="project" value="InterPro"/>
</dbReference>
<keyword evidence="1 4" id="KW-0963">Cytoplasm</keyword>
<dbReference type="HAMAP" id="MF_00749">
    <property type="entry name" value="ProQ"/>
    <property type="match status" value="1"/>
</dbReference>
<reference evidence="7 8" key="1">
    <citation type="submission" date="2018-09" db="EMBL/GenBank/DDBJ databases">
        <authorList>
            <person name="Wang Z."/>
        </authorList>
    </citation>
    <scope>NUCLEOTIDE SEQUENCE [LARGE SCALE GENOMIC DNA]</scope>
    <source>
        <strain evidence="7 8">ALS 81</strain>
    </source>
</reference>
<comment type="subcellular location">
    <subcellularLocation>
        <location evidence="4">Cytoplasm</location>
    </subcellularLocation>
</comment>
<dbReference type="NCBIfam" id="NF003434">
    <property type="entry name" value="PRK04950.1"/>
    <property type="match status" value="1"/>
</dbReference>
<proteinExistence type="inferred from homology"/>
<evidence type="ECO:0000256" key="1">
    <source>
        <dbReference type="ARBA" id="ARBA00022490"/>
    </source>
</evidence>
<dbReference type="InterPro" id="IPR035236">
    <property type="entry name" value="ProQ_C"/>
</dbReference>
<gene>
    <name evidence="4 7" type="primary">proQ</name>
    <name evidence="7" type="ORF">DBZ36_06615</name>
</gene>
<evidence type="ECO:0000313" key="8">
    <source>
        <dbReference type="Proteomes" id="UP000286482"/>
    </source>
</evidence>
<dbReference type="InterPro" id="IPR016103">
    <property type="entry name" value="ProQ/FinO"/>
</dbReference>
<dbReference type="PANTHER" id="PTHR38106">
    <property type="entry name" value="RNA CHAPERONE PROQ"/>
    <property type="match status" value="1"/>
</dbReference>
<accession>A0A420EHD1</accession>
<evidence type="ECO:0000256" key="5">
    <source>
        <dbReference type="SAM" id="MobiDB-lite"/>
    </source>
</evidence>
<dbReference type="Gene3D" id="1.10.1710.10">
    <property type="entry name" value="ProQ/FinO domain"/>
    <property type="match status" value="1"/>
</dbReference>
<dbReference type="Pfam" id="PF04352">
    <property type="entry name" value="ProQ"/>
    <property type="match status" value="1"/>
</dbReference>
<comment type="caution">
    <text evidence="7">The sequence shown here is derived from an EMBL/GenBank/DDBJ whole genome shotgun (WGS) entry which is preliminary data.</text>
</comment>
<feature type="domain" description="ProQ/FinO" evidence="6">
    <location>
        <begin position="5"/>
        <end position="119"/>
    </location>
</feature>
<keyword evidence="8" id="KW-1185">Reference proteome</keyword>
<dbReference type="Pfam" id="PF17516">
    <property type="entry name" value="ProQ_C"/>
    <property type="match status" value="1"/>
</dbReference>
<evidence type="ECO:0000256" key="2">
    <source>
        <dbReference type="ARBA" id="ARBA00022884"/>
    </source>
</evidence>
<dbReference type="GO" id="GO:0034057">
    <property type="term" value="F:RNA strand-exchange activity"/>
    <property type="evidence" value="ECO:0007669"/>
    <property type="project" value="UniProtKB-UniRule"/>
</dbReference>
<dbReference type="SUPFAM" id="SSF48657">
    <property type="entry name" value="FinO-like"/>
    <property type="match status" value="1"/>
</dbReference>
<dbReference type="GO" id="GO:0033592">
    <property type="term" value="F:RNA strand annealing activity"/>
    <property type="evidence" value="ECO:0007669"/>
    <property type="project" value="UniProtKB-UniRule"/>
</dbReference>
<dbReference type="InterPro" id="IPR036442">
    <property type="entry name" value="ProQ/FinO_sf"/>
</dbReference>
<comment type="similarity">
    <text evidence="4">Belongs to the ProQ family.</text>
</comment>
<organism evidence="7 8">
    <name type="scientific">Alginatibacterium sediminis</name>
    <dbReference type="NCBI Taxonomy" id="2164068"/>
    <lineage>
        <taxon>Bacteria</taxon>
        <taxon>Pseudomonadati</taxon>
        <taxon>Pseudomonadota</taxon>
        <taxon>Gammaproteobacteria</taxon>
        <taxon>Alteromonadales</taxon>
        <taxon>Alteromonadaceae</taxon>
        <taxon>Alginatibacterium</taxon>
    </lineage>
</organism>
<dbReference type="SMART" id="SM00945">
    <property type="entry name" value="ProQ"/>
    <property type="match status" value="1"/>
</dbReference>
<dbReference type="AlphaFoldDB" id="A0A420EHD1"/>
<dbReference type="InterPro" id="IPR023529">
    <property type="entry name" value="ProQ"/>
</dbReference>
<feature type="compositionally biased region" description="Low complexity" evidence="5">
    <location>
        <begin position="143"/>
        <end position="155"/>
    </location>
</feature>
<feature type="compositionally biased region" description="Basic and acidic residues" evidence="5">
    <location>
        <begin position="98"/>
        <end position="127"/>
    </location>
</feature>
<name>A0A420EHD1_9ALTE</name>
<evidence type="ECO:0000256" key="3">
    <source>
        <dbReference type="ARBA" id="ARBA00023186"/>
    </source>
</evidence>
<dbReference type="RefSeq" id="WP_120354119.1">
    <property type="nucleotide sequence ID" value="NZ_RAQO01000004.1"/>
</dbReference>
<dbReference type="PANTHER" id="PTHR38106:SF1">
    <property type="entry name" value="RNA CHAPERONE PROQ"/>
    <property type="match status" value="1"/>
</dbReference>
<evidence type="ECO:0000256" key="4">
    <source>
        <dbReference type="HAMAP-Rule" id="MF_00749"/>
    </source>
</evidence>
<evidence type="ECO:0000259" key="6">
    <source>
        <dbReference type="SMART" id="SM00945"/>
    </source>
</evidence>
<evidence type="ECO:0000313" key="7">
    <source>
        <dbReference type="EMBL" id="RKF20115.1"/>
    </source>
</evidence>
<sequence length="217" mass="24272">MEPTNKLKNSKEVIAYLAEQFPACFSIEGDAKPLKVGIFHELAERLKEDEKVTKTLLRSALRQYTSSWRYLHSVKVGSHRVDLDGEQGLAIEQEHMDHAQQTLKESKERAFEQRKKAQAEAKAKQDANNETSKPATARKTRANPPKRSNNRKPNPVQKPAAVLKQVAVDSLKTGKEIKVLVGKTPMSATIQEVTKDGVSVQLQSGMQVKVKPEHIVE</sequence>
<comment type="function">
    <text evidence="4">RNA chaperone with significant RNA binding, RNA strand exchange and RNA duplexing activities.</text>
</comment>
<keyword evidence="3 4" id="KW-0143">Chaperone</keyword>
<dbReference type="OrthoDB" id="8421419at2"/>
<dbReference type="EMBL" id="RAQO01000004">
    <property type="protein sequence ID" value="RKF20115.1"/>
    <property type="molecule type" value="Genomic_DNA"/>
</dbReference>
<dbReference type="Proteomes" id="UP000286482">
    <property type="component" value="Unassembled WGS sequence"/>
</dbReference>
<feature type="region of interest" description="Disordered" evidence="5">
    <location>
        <begin position="98"/>
        <end position="161"/>
    </location>
</feature>
<dbReference type="GO" id="GO:0005829">
    <property type="term" value="C:cytosol"/>
    <property type="evidence" value="ECO:0007669"/>
    <property type="project" value="TreeGrafter"/>
</dbReference>
<keyword evidence="2 4" id="KW-0694">RNA-binding</keyword>
<protein>
    <recommendedName>
        <fullName evidence="4">RNA chaperone ProQ</fullName>
    </recommendedName>
</protein>